<evidence type="ECO:0000256" key="1">
    <source>
        <dbReference type="SAM" id="Phobius"/>
    </source>
</evidence>
<feature type="transmembrane region" description="Helical" evidence="1">
    <location>
        <begin position="21"/>
        <end position="40"/>
    </location>
</feature>
<dbReference type="InterPro" id="IPR001036">
    <property type="entry name" value="Acrflvin-R"/>
</dbReference>
<dbReference type="InterPro" id="IPR027463">
    <property type="entry name" value="AcrB_DN_DC_subdom"/>
</dbReference>
<dbReference type="Gene3D" id="3.30.70.1430">
    <property type="entry name" value="Multidrug efflux transporter AcrB pore domain"/>
    <property type="match status" value="2"/>
</dbReference>
<dbReference type="PANTHER" id="PTHR32063">
    <property type="match status" value="1"/>
</dbReference>
<dbReference type="AlphaFoldDB" id="A0A1Q8YJE4"/>
<feature type="transmembrane region" description="Helical" evidence="1">
    <location>
        <begin position="1020"/>
        <end position="1042"/>
    </location>
</feature>
<dbReference type="Gene3D" id="1.20.1640.10">
    <property type="entry name" value="Multidrug efflux transporter AcrB transmembrane domain"/>
    <property type="match status" value="2"/>
</dbReference>
<feature type="transmembrane region" description="Helical" evidence="1">
    <location>
        <begin position="564"/>
        <end position="587"/>
    </location>
</feature>
<dbReference type="Gene3D" id="3.30.2090.10">
    <property type="entry name" value="Multidrug efflux transporter AcrB TolC docking domain, DN and DC subdomains"/>
    <property type="match status" value="2"/>
</dbReference>
<comment type="caution">
    <text evidence="2">The sequence shown here is derived from an EMBL/GenBank/DDBJ whole genome shotgun (WGS) entry which is preliminary data.</text>
</comment>
<dbReference type="PRINTS" id="PR00702">
    <property type="entry name" value="ACRIFLAVINRP"/>
</dbReference>
<dbReference type="PANTHER" id="PTHR32063:SF16">
    <property type="entry name" value="CATION EFFLUX SYSTEM (ACRB_ACRD_ACRF FAMILY)"/>
    <property type="match status" value="1"/>
</dbReference>
<dbReference type="GO" id="GO:0005886">
    <property type="term" value="C:plasma membrane"/>
    <property type="evidence" value="ECO:0007669"/>
    <property type="project" value="TreeGrafter"/>
</dbReference>
<dbReference type="SUPFAM" id="SSF82714">
    <property type="entry name" value="Multidrug efflux transporter AcrB TolC docking domain, DN and DC subdomains"/>
    <property type="match status" value="2"/>
</dbReference>
<feature type="transmembrane region" description="Helical" evidence="1">
    <location>
        <begin position="978"/>
        <end position="999"/>
    </location>
</feature>
<feature type="transmembrane region" description="Helical" evidence="1">
    <location>
        <begin position="927"/>
        <end position="945"/>
    </location>
</feature>
<evidence type="ECO:0000313" key="2">
    <source>
        <dbReference type="EMBL" id="OLP08085.1"/>
    </source>
</evidence>
<reference evidence="2 3" key="1">
    <citation type="submission" date="2017-01" db="EMBL/GenBank/DDBJ databases">
        <title>Genome sequence of Rhodoferax antarcticus ANT.BR, a psychrophilic purple nonsulfur bacterium from an Antarctic microbial mat.</title>
        <authorList>
            <person name="Baker J."/>
            <person name="Riester C."/>
            <person name="Skinner B."/>
            <person name="Newell A."/>
            <person name="Swingley W."/>
            <person name="Madigan M."/>
            <person name="Jung D."/>
            <person name="Asao M."/>
            <person name="Chen M."/>
            <person name="Loughlin P."/>
            <person name="Pan H."/>
            <person name="Lin S."/>
            <person name="Li N."/>
            <person name="Shaw J."/>
            <person name="Prado M."/>
            <person name="Sherman C."/>
            <person name="Li X."/>
            <person name="Tang J."/>
            <person name="Blankenship R."/>
            <person name="Zhao T."/>
            <person name="Touchman J."/>
            <person name="Sattley M."/>
        </authorList>
    </citation>
    <scope>NUCLEOTIDE SEQUENCE [LARGE SCALE GENOMIC DNA]</scope>
    <source>
        <strain evidence="2 3">ANT.BR</strain>
    </source>
</reference>
<keyword evidence="3" id="KW-1185">Reference proteome</keyword>
<dbReference type="Pfam" id="PF00873">
    <property type="entry name" value="ACR_tran"/>
    <property type="match status" value="1"/>
</dbReference>
<feature type="transmembrane region" description="Helical" evidence="1">
    <location>
        <begin position="395"/>
        <end position="415"/>
    </location>
</feature>
<dbReference type="GO" id="GO:0042910">
    <property type="term" value="F:xenobiotic transmembrane transporter activity"/>
    <property type="evidence" value="ECO:0007669"/>
    <property type="project" value="TreeGrafter"/>
</dbReference>
<feature type="transmembrane region" description="Helical" evidence="1">
    <location>
        <begin position="1054"/>
        <end position="1076"/>
    </location>
</feature>
<feature type="transmembrane region" description="Helical" evidence="1">
    <location>
        <begin position="952"/>
        <end position="972"/>
    </location>
</feature>
<protein>
    <submittedName>
        <fullName evidence="2">AcrB/AcrD/AcrF family protein</fullName>
    </submittedName>
</protein>
<feature type="transmembrane region" description="Helical" evidence="1">
    <location>
        <begin position="499"/>
        <end position="523"/>
    </location>
</feature>
<keyword evidence="1" id="KW-0472">Membrane</keyword>
<feature type="transmembrane region" description="Helical" evidence="1">
    <location>
        <begin position="472"/>
        <end position="493"/>
    </location>
</feature>
<organism evidence="2 3">
    <name type="scientific">Rhodoferax antarcticus ANT.BR</name>
    <dbReference type="NCBI Taxonomy" id="1111071"/>
    <lineage>
        <taxon>Bacteria</taxon>
        <taxon>Pseudomonadati</taxon>
        <taxon>Pseudomonadota</taxon>
        <taxon>Betaproteobacteria</taxon>
        <taxon>Burkholderiales</taxon>
        <taxon>Comamonadaceae</taxon>
        <taxon>Rhodoferax</taxon>
    </lineage>
</organism>
<keyword evidence="1" id="KW-1133">Transmembrane helix</keyword>
<accession>A0A1Q8YJE4</accession>
<sequence>MQGETQLGISGRLARTFKRNAMTPLMAIVALLLGVFAVLVTPREEEPQINVTMANVLIPFPGASSEDVQNMVARPAEQVLSQIAGIEHTFSVARPGMAVMTVQFEVGVPRTEALVRLYDVLNANQDWLPRDLGTLTPIVKPMGIDDVPVLAVTLWSKDVMAAADLERVAHVVEAEIKRVPGTREVKTIGGPSRAVHVWLDPVRLRERGVDVLSLKSILAAANVSMPSGAVINSASVNGQMLQVETGEFLRTAEDVGEVIVGTSKGTPIYLREVAQIETGAQLPQRYVWFTPGAATGVDSADAGTELAAGGVYPALTMTVTKKPGTNAVDVSQAVRARVDALQNTVIPANIETTVTRDYGETAAEKANKLIQKLAFATGSVILLVGFALGKREAVIVGAAVILTLAATLFASWAWGFTLNRVSLFALIFSIGILVDDAIVVVENIHRHQKLYPDATLGQIIPGAVDEVGGPTILATFTVIAALLPMAFVGGLMGPYMSPIPINASLGMAISLAIAFTITPWLALTLMRSHGHGAGHPPASGKSAKLQAFFARVLTPFLDSSRKRWLLLAGILAALALSVGLAMVQWVVLKMLPFDNKSEFQVVVEMPAGTPLEETAATLHDLGAFLAQQPEVLNLQAYAGTASPITFNGLVRQYYLRADAEQGDLQVNLVDKHRRDDQSHVIAQRLRPELEKIGQRHHARIKVVEVPPGPPVMSPLVAEVYGPDEAGRQALAARIATAFEATPDIVGVDTSLEENAPRAYLRVRRQRAESLGISVAAVAQTAAMALSGADAAYLHDGHTKYPVPVRLQLPLADQVDLDAILAMPLRAANGQMVPLSELVQVERGIIDKPLFTKDLQPVSYVFGDMAGKLDSPLYGLFAIRDKLKDAALPGTGEVGEYWINQPPDPYRQYAIKWDGEWQITYETFRDMGTAYGVGLILIYLLVVAQFKSYLTPLVIMAPIPLTIIGVMPGHALLNAQFTATSMIGMIALAGIIVRNSILLVDFIDLQVASGLAFKDAVVQSAAVRAQPIALTGLAAMIGAFFILDDPIFNGLAISLIFGILVSTVLTLLVIPVLYYALYWRRHQLRTDAAGVIPKVI</sequence>
<dbReference type="Gene3D" id="3.30.70.1440">
    <property type="entry name" value="Multidrug efflux transporter AcrB pore domain"/>
    <property type="match status" value="1"/>
</dbReference>
<gene>
    <name evidence="2" type="ORF">BLL52_0711</name>
</gene>
<feature type="transmembrane region" description="Helical" evidence="1">
    <location>
        <begin position="421"/>
        <end position="441"/>
    </location>
</feature>
<keyword evidence="1" id="KW-0812">Transmembrane</keyword>
<dbReference type="Gene3D" id="3.30.70.1320">
    <property type="entry name" value="Multidrug efflux transporter AcrB pore domain like"/>
    <property type="match status" value="1"/>
</dbReference>
<dbReference type="EMBL" id="MSYM01000006">
    <property type="protein sequence ID" value="OLP08085.1"/>
    <property type="molecule type" value="Genomic_DNA"/>
</dbReference>
<name>A0A1Q8YJE4_9BURK</name>
<dbReference type="Proteomes" id="UP000185911">
    <property type="component" value="Unassembled WGS sequence"/>
</dbReference>
<dbReference type="RefSeq" id="WP_241838975.1">
    <property type="nucleotide sequence ID" value="NZ_MSYM01000006.1"/>
</dbReference>
<proteinExistence type="predicted"/>
<dbReference type="SUPFAM" id="SSF82693">
    <property type="entry name" value="Multidrug efflux transporter AcrB pore domain, PN1, PN2, PC1 and PC2 subdomains"/>
    <property type="match status" value="3"/>
</dbReference>
<evidence type="ECO:0000313" key="3">
    <source>
        <dbReference type="Proteomes" id="UP000185911"/>
    </source>
</evidence>
<dbReference type="STRING" id="81479.RA876_17520"/>
<dbReference type="SUPFAM" id="SSF82866">
    <property type="entry name" value="Multidrug efflux transporter AcrB transmembrane domain"/>
    <property type="match status" value="2"/>
</dbReference>